<feature type="chain" id="PRO_5011778921" evidence="2">
    <location>
        <begin position="24"/>
        <end position="640"/>
    </location>
</feature>
<dbReference type="SUPFAM" id="SSF46626">
    <property type="entry name" value="Cytochrome c"/>
    <property type="match status" value="1"/>
</dbReference>
<sequence length="640" mass="72080">MNIQRTASLWMLLTVVTVTAARAETPDEAFEKVRPLLVKYCVSCHSAEKKEGGLDLARFDSFAKADEDKKLWDTVLGRFFAREMPPEGSPQPNDPERDELRKWMNSMVKETGACDKIANDRNTNFYSGHVMSRRLTRTEYANSVRDLLGVDVLAVERLPSDGSGGEGFDTVGDSLFLSSIHLEKYIETSDLVAQALWPDKPIENEPARMRQKRDEIAAHVIPEGTAPREVARQKLAPLVRRAFRRPVEPGELDRYLALYDRAVQRGESHLAGMRLALQGILVSPHFLFLAEPEPEKEGIYALPDHPLAARIAMFLWSSLPDDELLAAADAGLLQSDDELKKQVHRMLQDPRARALGDNFAMQWLGLNPLGTTVRPDPNRFPDFTNELAAAMRAETATYFARLFAENRSLVELLDSDYTYVNEVLARHYGLPEVQGTEMQKVSLSDRTRGGVLTQASVLTVSSYPLRTSPVLRGRWLLEEILGSRVPPPPPGVPPLPTEGEGSESLSIREQLEKHRSNPQCASCHSRMDPLGFGLENFDPIGRWRTETAGKPIDATGKLPSGEEFNGPAELKVILLNRKYDVLKHLTRKMYGFAIGRELNKFDDCVIKEAMEKLQKHDFKAEILVEHIVLSYQFRHRYCKK</sequence>
<dbReference type="Pfam" id="PF07627">
    <property type="entry name" value="PSCyt3"/>
    <property type="match status" value="1"/>
</dbReference>
<name>A0A1I3C9W1_9PLAN</name>
<gene>
    <name evidence="9" type="ORF">SAMN05421753_102187</name>
</gene>
<dbReference type="Pfam" id="PF07631">
    <property type="entry name" value="PSD4"/>
    <property type="match status" value="1"/>
</dbReference>
<protein>
    <submittedName>
        <fullName evidence="9">Planctomycete cytochrome C</fullName>
    </submittedName>
</protein>
<dbReference type="OrthoDB" id="175242at2"/>
<evidence type="ECO:0000313" key="10">
    <source>
        <dbReference type="Proteomes" id="UP000199518"/>
    </source>
</evidence>
<feature type="signal peptide" evidence="2">
    <location>
        <begin position="1"/>
        <end position="23"/>
    </location>
</feature>
<dbReference type="InterPro" id="IPR013039">
    <property type="entry name" value="DUF1588"/>
</dbReference>
<keyword evidence="10" id="KW-1185">Reference proteome</keyword>
<dbReference type="Proteomes" id="UP000199518">
    <property type="component" value="Unassembled WGS sequence"/>
</dbReference>
<dbReference type="Pfam" id="PF07637">
    <property type="entry name" value="PSD5"/>
    <property type="match status" value="1"/>
</dbReference>
<reference evidence="10" key="1">
    <citation type="submission" date="2016-10" db="EMBL/GenBank/DDBJ databases">
        <authorList>
            <person name="Varghese N."/>
            <person name="Submissions S."/>
        </authorList>
    </citation>
    <scope>NUCLEOTIDE SEQUENCE [LARGE SCALE GENOMIC DNA]</scope>
    <source>
        <strain evidence="10">DSM 26348</strain>
    </source>
</reference>
<dbReference type="STRING" id="1576369.SAMN05421753_102187"/>
<dbReference type="Pfam" id="PF07626">
    <property type="entry name" value="PSD3"/>
    <property type="match status" value="1"/>
</dbReference>
<feature type="domain" description="Cytochrome C Planctomycete-type" evidence="7">
    <location>
        <begin position="41"/>
        <end position="88"/>
    </location>
</feature>
<keyword evidence="2" id="KW-0732">Signal</keyword>
<evidence type="ECO:0000259" key="6">
    <source>
        <dbReference type="Pfam" id="PF07631"/>
    </source>
</evidence>
<dbReference type="AlphaFoldDB" id="A0A1I3C9W1"/>
<dbReference type="GO" id="GO:0009055">
    <property type="term" value="F:electron transfer activity"/>
    <property type="evidence" value="ECO:0007669"/>
    <property type="project" value="InterPro"/>
</dbReference>
<dbReference type="EMBL" id="FOQD01000002">
    <property type="protein sequence ID" value="SFH71328.1"/>
    <property type="molecule type" value="Genomic_DNA"/>
</dbReference>
<organism evidence="9 10">
    <name type="scientific">Planctomicrobium piriforme</name>
    <dbReference type="NCBI Taxonomy" id="1576369"/>
    <lineage>
        <taxon>Bacteria</taxon>
        <taxon>Pseudomonadati</taxon>
        <taxon>Planctomycetota</taxon>
        <taxon>Planctomycetia</taxon>
        <taxon>Planctomycetales</taxon>
        <taxon>Planctomycetaceae</taxon>
        <taxon>Planctomicrobium</taxon>
    </lineage>
</organism>
<evidence type="ECO:0000259" key="8">
    <source>
        <dbReference type="Pfam" id="PF07637"/>
    </source>
</evidence>
<feature type="domain" description="DUF1595" evidence="8">
    <location>
        <begin position="231"/>
        <end position="291"/>
    </location>
</feature>
<feature type="domain" description="DUF1585" evidence="3">
    <location>
        <begin position="560"/>
        <end position="633"/>
    </location>
</feature>
<feature type="domain" description="DUF1587" evidence="4">
    <location>
        <begin position="133"/>
        <end position="196"/>
    </location>
</feature>
<evidence type="ECO:0000256" key="1">
    <source>
        <dbReference type="SAM" id="MobiDB-lite"/>
    </source>
</evidence>
<feature type="domain" description="DUF1592" evidence="6">
    <location>
        <begin position="303"/>
        <end position="430"/>
    </location>
</feature>
<evidence type="ECO:0000313" key="9">
    <source>
        <dbReference type="EMBL" id="SFH71328.1"/>
    </source>
</evidence>
<dbReference type="InterPro" id="IPR011478">
    <property type="entry name" value="DUF1585"/>
</dbReference>
<evidence type="ECO:0000259" key="4">
    <source>
        <dbReference type="Pfam" id="PF07626"/>
    </source>
</evidence>
<dbReference type="GO" id="GO:0020037">
    <property type="term" value="F:heme binding"/>
    <property type="evidence" value="ECO:0007669"/>
    <property type="project" value="InterPro"/>
</dbReference>
<dbReference type="InterPro" id="IPR013043">
    <property type="entry name" value="DUF1595"/>
</dbReference>
<dbReference type="Pfam" id="PF07635">
    <property type="entry name" value="PSCyt1"/>
    <property type="match status" value="1"/>
</dbReference>
<evidence type="ECO:0000259" key="7">
    <source>
        <dbReference type="Pfam" id="PF07635"/>
    </source>
</evidence>
<dbReference type="RefSeq" id="WP_092047878.1">
    <property type="nucleotide sequence ID" value="NZ_FOQD01000002.1"/>
</dbReference>
<feature type="domain" description="DUF1588" evidence="5">
    <location>
        <begin position="448"/>
        <end position="546"/>
    </location>
</feature>
<feature type="region of interest" description="Disordered" evidence="1">
    <location>
        <begin position="482"/>
        <end position="505"/>
    </location>
</feature>
<dbReference type="InterPro" id="IPR013036">
    <property type="entry name" value="DUF1587"/>
</dbReference>
<evidence type="ECO:0000259" key="5">
    <source>
        <dbReference type="Pfam" id="PF07627"/>
    </source>
</evidence>
<dbReference type="InterPro" id="IPR013042">
    <property type="entry name" value="DUF1592"/>
</dbReference>
<evidence type="ECO:0000259" key="3">
    <source>
        <dbReference type="Pfam" id="PF07624"/>
    </source>
</evidence>
<accession>A0A1I3C9W1</accession>
<proteinExistence type="predicted"/>
<evidence type="ECO:0000256" key="2">
    <source>
        <dbReference type="SAM" id="SignalP"/>
    </source>
</evidence>
<dbReference type="InterPro" id="IPR011429">
    <property type="entry name" value="Cyt_c_Planctomycete-type"/>
</dbReference>
<feature type="compositionally biased region" description="Pro residues" evidence="1">
    <location>
        <begin position="485"/>
        <end position="496"/>
    </location>
</feature>
<dbReference type="Pfam" id="PF07624">
    <property type="entry name" value="PSD2"/>
    <property type="match status" value="1"/>
</dbReference>
<dbReference type="InterPro" id="IPR036909">
    <property type="entry name" value="Cyt_c-like_dom_sf"/>
</dbReference>